<dbReference type="Proteomes" id="UP000474718">
    <property type="component" value="Unassembled WGS sequence"/>
</dbReference>
<dbReference type="PROSITE" id="PS51109">
    <property type="entry name" value="G5"/>
    <property type="match status" value="1"/>
</dbReference>
<dbReference type="Gene3D" id="2.20.230.10">
    <property type="entry name" value="Resuscitation-promoting factor rpfb"/>
    <property type="match status" value="1"/>
</dbReference>
<dbReference type="PANTHER" id="PTHR39160:SF4">
    <property type="entry name" value="RESUSCITATION-PROMOTING FACTOR RPFB"/>
    <property type="match status" value="1"/>
</dbReference>
<organism evidence="4 5">
    <name type="scientific">Bittarella massiliensis</name>
    <name type="common">ex Durand et al. 2017</name>
    <dbReference type="NCBI Taxonomy" id="1720313"/>
    <lineage>
        <taxon>Bacteria</taxon>
        <taxon>Bacillati</taxon>
        <taxon>Bacillota</taxon>
        <taxon>Clostridia</taxon>
        <taxon>Eubacteriales</taxon>
        <taxon>Oscillospiraceae</taxon>
        <taxon>Bittarella (ex Durand et al. 2017)</taxon>
    </lineage>
</organism>
<evidence type="ECO:0000313" key="5">
    <source>
        <dbReference type="Proteomes" id="UP000184089"/>
    </source>
</evidence>
<gene>
    <name evidence="3" type="ORF">GT747_08860</name>
    <name evidence="4" type="ORF">SAMN05444424_1209</name>
</gene>
<keyword evidence="1" id="KW-0732">Signal</keyword>
<dbReference type="GO" id="GO:0019867">
    <property type="term" value="C:outer membrane"/>
    <property type="evidence" value="ECO:0007669"/>
    <property type="project" value="InterPro"/>
</dbReference>
<reference evidence="3 6" key="3">
    <citation type="journal article" date="2019" name="Nat. Med.">
        <title>A library of human gut bacterial isolates paired with longitudinal multiomics data enables mechanistic microbiome research.</title>
        <authorList>
            <person name="Poyet M."/>
            <person name="Groussin M."/>
            <person name="Gibbons S.M."/>
            <person name="Avila-Pacheco J."/>
            <person name="Jiang X."/>
            <person name="Kearney S.M."/>
            <person name="Perrotta A.R."/>
            <person name="Berdy B."/>
            <person name="Zhao S."/>
            <person name="Lieberman T.D."/>
            <person name="Swanson P.K."/>
            <person name="Smith M."/>
            <person name="Roesemann S."/>
            <person name="Alexander J.E."/>
            <person name="Rich S.A."/>
            <person name="Livny J."/>
            <person name="Vlamakis H."/>
            <person name="Clish C."/>
            <person name="Bullock K."/>
            <person name="Deik A."/>
            <person name="Scott J."/>
            <person name="Pierce K.A."/>
            <person name="Xavier R.J."/>
            <person name="Alm E.J."/>
        </authorList>
    </citation>
    <scope>NUCLEOTIDE SEQUENCE [LARGE SCALE GENOMIC DNA]</scope>
    <source>
        <strain evidence="3 6">BIOML-A2</strain>
    </source>
</reference>
<dbReference type="EMBL" id="WWVX01000006">
    <property type="protein sequence ID" value="MZL69859.1"/>
    <property type="molecule type" value="Genomic_DNA"/>
</dbReference>
<dbReference type="InterPro" id="IPR007137">
    <property type="entry name" value="DUF348"/>
</dbReference>
<dbReference type="InterPro" id="IPR051933">
    <property type="entry name" value="Resuscitation_pf_RpfB"/>
</dbReference>
<dbReference type="Pfam" id="PF06725">
    <property type="entry name" value="3D"/>
    <property type="match status" value="1"/>
</dbReference>
<evidence type="ECO:0000313" key="6">
    <source>
        <dbReference type="Proteomes" id="UP000474718"/>
    </source>
</evidence>
<evidence type="ECO:0000313" key="4">
    <source>
        <dbReference type="EMBL" id="SHG02982.1"/>
    </source>
</evidence>
<name>A0AAQ1MCT5_9FIRM</name>
<dbReference type="CDD" id="cd14667">
    <property type="entry name" value="3D_containing_proteins"/>
    <property type="match status" value="1"/>
</dbReference>
<dbReference type="RefSeq" id="WP_081693062.1">
    <property type="nucleotide sequence ID" value="NZ_FQVY01000002.1"/>
</dbReference>
<evidence type="ECO:0000259" key="2">
    <source>
        <dbReference type="PROSITE" id="PS51109"/>
    </source>
</evidence>
<evidence type="ECO:0000256" key="1">
    <source>
        <dbReference type="ARBA" id="ARBA00022729"/>
    </source>
</evidence>
<dbReference type="GO" id="GO:0004553">
    <property type="term" value="F:hydrolase activity, hydrolyzing O-glycosyl compounds"/>
    <property type="evidence" value="ECO:0007669"/>
    <property type="project" value="InterPro"/>
</dbReference>
<reference evidence="4" key="1">
    <citation type="submission" date="2016-11" db="EMBL/GenBank/DDBJ databases">
        <authorList>
            <person name="Varghese N."/>
            <person name="Submissions S."/>
        </authorList>
    </citation>
    <scope>NUCLEOTIDE SEQUENCE</scope>
    <source>
        <strain evidence="4">DSM 4029</strain>
    </source>
</reference>
<dbReference type="InterPro" id="IPR011098">
    <property type="entry name" value="G5_dom"/>
</dbReference>
<dbReference type="EMBL" id="FQVY01000002">
    <property type="protein sequence ID" value="SHG02982.1"/>
    <property type="molecule type" value="Genomic_DNA"/>
</dbReference>
<dbReference type="Pfam" id="PF03990">
    <property type="entry name" value="DUF348"/>
    <property type="match status" value="1"/>
</dbReference>
<dbReference type="InterPro" id="IPR010611">
    <property type="entry name" value="3D_dom"/>
</dbReference>
<evidence type="ECO:0000313" key="3">
    <source>
        <dbReference type="EMBL" id="MZL69859.1"/>
    </source>
</evidence>
<keyword evidence="6" id="KW-1185">Reference proteome</keyword>
<reference evidence="5" key="2">
    <citation type="submission" date="2016-11" db="EMBL/GenBank/DDBJ databases">
        <authorList>
            <person name="Jaros S."/>
            <person name="Januszkiewicz K."/>
            <person name="Wedrychowicz H."/>
        </authorList>
    </citation>
    <scope>NUCLEOTIDE SEQUENCE [LARGE SCALE GENOMIC DNA]</scope>
    <source>
        <strain evidence="5">DSM 4029</strain>
    </source>
</reference>
<protein>
    <submittedName>
        <fullName evidence="4">3D domain-containing protein</fullName>
    </submittedName>
    <submittedName>
        <fullName evidence="3">DUF348 domain-containing protein</fullName>
    </submittedName>
</protein>
<dbReference type="Pfam" id="PF07501">
    <property type="entry name" value="G5"/>
    <property type="match status" value="1"/>
</dbReference>
<dbReference type="GO" id="GO:0009254">
    <property type="term" value="P:peptidoglycan turnover"/>
    <property type="evidence" value="ECO:0007669"/>
    <property type="project" value="InterPro"/>
</dbReference>
<dbReference type="Proteomes" id="UP000184089">
    <property type="component" value="Unassembled WGS sequence"/>
</dbReference>
<feature type="domain" description="G5" evidence="2">
    <location>
        <begin position="149"/>
        <end position="230"/>
    </location>
</feature>
<dbReference type="PANTHER" id="PTHR39160">
    <property type="entry name" value="CELL WALL-BINDING PROTEIN YOCH"/>
    <property type="match status" value="1"/>
</dbReference>
<sequence>MIQNARMIIKRVGQSSRALFCASLLLALLIVSTLVTAKTDVVLVSDSSRTTAVLCVGSAPESILQKQGISVGPGDLVTAKSHAAGGLQKITIQRAFPVAVQAEGGETVVWTTASTVRSVLEAAGIPLGEEDVVAPARGELVEDGTVISISRVTYAEAQHTEEVPYGTQYEETSLLGPGRTQLQSEGQNGEKLVTTRTRLVDGTPEGEPQVVAEEITVEPVDEVVLKGKERAMVSTLRFGDVPIGDDGIPLSYSRVMKGAITTGYSVKPGQGTASGRKPVPGIVAVDPSKIPYGTRMYIVSSDGSFVYGYAVAGETGSAMKEGRVDFDLLYATYAQSCAHGKRALDVYFLD</sequence>
<dbReference type="AlphaFoldDB" id="A0AAQ1MCT5"/>
<dbReference type="InterPro" id="IPR059180">
    <property type="entry name" value="3D_YorM"/>
</dbReference>
<proteinExistence type="predicted"/>
<accession>A0AAQ1MCT5</accession>
<comment type="caution">
    <text evidence="4">The sequence shown here is derived from an EMBL/GenBank/DDBJ whole genome shotgun (WGS) entry which is preliminary data.</text>
</comment>
<dbReference type="SMART" id="SM01208">
    <property type="entry name" value="G5"/>
    <property type="match status" value="1"/>
</dbReference>